<dbReference type="Gene3D" id="3.40.630.30">
    <property type="match status" value="1"/>
</dbReference>
<evidence type="ECO:0008006" key="2">
    <source>
        <dbReference type="Google" id="ProtNLM"/>
    </source>
</evidence>
<dbReference type="InterPro" id="IPR016181">
    <property type="entry name" value="Acyl_CoA_acyltransferase"/>
</dbReference>
<dbReference type="AlphaFoldDB" id="A0A6J4TS32"/>
<name>A0A6J4TS32_9ACTN</name>
<accession>A0A6J4TS32</accession>
<dbReference type="EMBL" id="CADCWC010000162">
    <property type="protein sequence ID" value="CAA9530889.1"/>
    <property type="molecule type" value="Genomic_DNA"/>
</dbReference>
<reference evidence="1" key="1">
    <citation type="submission" date="2020-02" db="EMBL/GenBank/DDBJ databases">
        <authorList>
            <person name="Meier V. D."/>
        </authorList>
    </citation>
    <scope>NUCLEOTIDE SEQUENCE</scope>
    <source>
        <strain evidence="1">AVDCRST_MAG79</strain>
    </source>
</reference>
<evidence type="ECO:0000313" key="1">
    <source>
        <dbReference type="EMBL" id="CAA9530889.1"/>
    </source>
</evidence>
<dbReference type="SUPFAM" id="SSF55729">
    <property type="entry name" value="Acyl-CoA N-acyltransferases (Nat)"/>
    <property type="match status" value="1"/>
</dbReference>
<organism evidence="1">
    <name type="scientific">uncultured Thermoleophilia bacterium</name>
    <dbReference type="NCBI Taxonomy" id="1497501"/>
    <lineage>
        <taxon>Bacteria</taxon>
        <taxon>Bacillati</taxon>
        <taxon>Actinomycetota</taxon>
        <taxon>Thermoleophilia</taxon>
        <taxon>environmental samples</taxon>
    </lineage>
</organism>
<gene>
    <name evidence="1" type="ORF">AVDCRST_MAG79-902</name>
</gene>
<proteinExistence type="predicted"/>
<sequence length="206" mass="22419">MATALLQPTGRAGRVSLDHAGVRWRWLPASDLRRLGLNLDLPAIRDVFGPFGRATVHERLLVLAHGDEWRGTSLTLVVERDGEPLGLAGVVRRGDVLRTRTYLHPDLQGGAVNAAAKQIAWSLAGLTGLPLTAIVNEANTRSRAAMAKCWPAVRPTTQPSTDRPGVSLHYRLDEPPARGLPLDVHEVGALRLLAERTPFGRQLPRP</sequence>
<protein>
    <recommendedName>
        <fullName evidence="2">N-acetyltransferase domain-containing protein</fullName>
    </recommendedName>
</protein>